<dbReference type="EMBL" id="QRBF01000002">
    <property type="protein sequence ID" value="RDS85582.1"/>
    <property type="molecule type" value="Genomic_DNA"/>
</dbReference>
<proteinExistence type="inferred from homology"/>
<evidence type="ECO:0000259" key="2">
    <source>
        <dbReference type="Pfam" id="PF03795"/>
    </source>
</evidence>
<comment type="similarity">
    <text evidence="1">Belongs to the YciI family.</text>
</comment>
<comment type="caution">
    <text evidence="3">The sequence shown here is derived from an EMBL/GenBank/DDBJ whole genome shotgun (WGS) entry which is preliminary data.</text>
</comment>
<feature type="domain" description="YCII-related" evidence="2">
    <location>
        <begin position="9"/>
        <end position="75"/>
    </location>
</feature>
<keyword evidence="4" id="KW-1185">Reference proteome</keyword>
<evidence type="ECO:0000256" key="1">
    <source>
        <dbReference type="ARBA" id="ARBA00007689"/>
    </source>
</evidence>
<evidence type="ECO:0000313" key="4">
    <source>
        <dbReference type="Proteomes" id="UP000255334"/>
    </source>
</evidence>
<dbReference type="PANTHER" id="PTHR37828">
    <property type="entry name" value="GSR2449 PROTEIN"/>
    <property type="match status" value="1"/>
</dbReference>
<dbReference type="SUPFAM" id="SSF54909">
    <property type="entry name" value="Dimeric alpha+beta barrel"/>
    <property type="match status" value="1"/>
</dbReference>
<name>A0A370XBA2_9GAMM</name>
<accession>A0A370XBA2</accession>
<dbReference type="AlphaFoldDB" id="A0A370XBA2"/>
<dbReference type="InterPro" id="IPR011008">
    <property type="entry name" value="Dimeric_a/b-barrel"/>
</dbReference>
<evidence type="ECO:0000313" key="3">
    <source>
        <dbReference type="EMBL" id="RDS85582.1"/>
    </source>
</evidence>
<dbReference type="Proteomes" id="UP000255334">
    <property type="component" value="Unassembled WGS sequence"/>
</dbReference>
<dbReference type="OrthoDB" id="8968203at2"/>
<dbReference type="Pfam" id="PF03795">
    <property type="entry name" value="YCII"/>
    <property type="match status" value="1"/>
</dbReference>
<dbReference type="Gene3D" id="3.30.70.1060">
    <property type="entry name" value="Dimeric alpha+beta barrel"/>
    <property type="match status" value="1"/>
</dbReference>
<dbReference type="InterPro" id="IPR005545">
    <property type="entry name" value="YCII"/>
</dbReference>
<reference evidence="3 4" key="1">
    <citation type="submission" date="2018-07" db="EMBL/GenBank/DDBJ databases">
        <title>Dyella monticola sp. nov. and Dyella psychrodurans sp. nov. isolated from monsoon evergreen broad-leaved forest soil of Dinghu Mountain, China.</title>
        <authorList>
            <person name="Gao Z."/>
            <person name="Qiu L."/>
        </authorList>
    </citation>
    <scope>NUCLEOTIDE SEQUENCE [LARGE SCALE GENOMIC DNA]</scope>
    <source>
        <strain evidence="3 4">4MSK11</strain>
    </source>
</reference>
<organism evidence="3 4">
    <name type="scientific">Dyella psychrodurans</name>
    <dbReference type="NCBI Taxonomy" id="1927960"/>
    <lineage>
        <taxon>Bacteria</taxon>
        <taxon>Pseudomonadati</taxon>
        <taxon>Pseudomonadota</taxon>
        <taxon>Gammaproteobacteria</taxon>
        <taxon>Lysobacterales</taxon>
        <taxon>Rhodanobacteraceae</taxon>
        <taxon>Dyella</taxon>
    </lineage>
</organism>
<protein>
    <recommendedName>
        <fullName evidence="2">YCII-related domain-containing protein</fullName>
    </recommendedName>
</protein>
<dbReference type="PANTHER" id="PTHR37828:SF1">
    <property type="entry name" value="YCII-RELATED DOMAIN-CONTAINING PROTEIN"/>
    <property type="match status" value="1"/>
</dbReference>
<gene>
    <name evidence="3" type="ORF">DWU99_08750</name>
</gene>
<sequence>MNRYLVILMRRPQVDPAAVPLHQQFLEDLRAQGRNEMSGPFGDKSGGAYLLRAASLEEAIEIAHRDPAHTSGGWDITLYEWHAR</sequence>
<dbReference type="RefSeq" id="WP_115477619.1">
    <property type="nucleotide sequence ID" value="NZ_QRBF01000002.1"/>
</dbReference>